<reference evidence="3" key="1">
    <citation type="submission" date="2018-02" db="EMBL/GenBank/DDBJ databases">
        <authorList>
            <person name="Cohen D.B."/>
            <person name="Kent A.D."/>
        </authorList>
    </citation>
    <scope>NUCLEOTIDE SEQUENCE</scope>
</reference>
<evidence type="ECO:0000259" key="1">
    <source>
        <dbReference type="Pfam" id="PF13456"/>
    </source>
</evidence>
<dbReference type="InterPro" id="IPR052929">
    <property type="entry name" value="RNase_H-like_EbsB-rel"/>
</dbReference>
<organism evidence="3">
    <name type="scientific">Fagus sylvatica</name>
    <name type="common">Beechnut</name>
    <dbReference type="NCBI Taxonomy" id="28930"/>
    <lineage>
        <taxon>Eukaryota</taxon>
        <taxon>Viridiplantae</taxon>
        <taxon>Streptophyta</taxon>
        <taxon>Embryophyta</taxon>
        <taxon>Tracheophyta</taxon>
        <taxon>Spermatophyta</taxon>
        <taxon>Magnoliopsida</taxon>
        <taxon>eudicotyledons</taxon>
        <taxon>Gunneridae</taxon>
        <taxon>Pentapetalae</taxon>
        <taxon>rosids</taxon>
        <taxon>fabids</taxon>
        <taxon>Fagales</taxon>
        <taxon>Fagaceae</taxon>
        <taxon>Fagus</taxon>
    </lineage>
</organism>
<gene>
    <name evidence="3" type="ORF">FSB_LOCUS31665</name>
</gene>
<feature type="domain" description="RNase H type-1" evidence="1">
    <location>
        <begin position="274"/>
        <end position="386"/>
    </location>
</feature>
<protein>
    <recommendedName>
        <fullName evidence="4">RNase H type-1 domain-containing protein</fullName>
    </recommendedName>
</protein>
<dbReference type="InterPro" id="IPR002156">
    <property type="entry name" value="RNaseH_domain"/>
</dbReference>
<evidence type="ECO:0000313" key="3">
    <source>
        <dbReference type="EMBL" id="SPD03783.1"/>
    </source>
</evidence>
<dbReference type="AlphaFoldDB" id="A0A2N9GWA1"/>
<dbReference type="GO" id="GO:0003676">
    <property type="term" value="F:nucleic acid binding"/>
    <property type="evidence" value="ECO:0007669"/>
    <property type="project" value="InterPro"/>
</dbReference>
<dbReference type="Pfam" id="PF13456">
    <property type="entry name" value="RVT_3"/>
    <property type="match status" value="1"/>
</dbReference>
<feature type="domain" description="Reverse transcriptase zinc-binding" evidence="2">
    <location>
        <begin position="121"/>
        <end position="178"/>
    </location>
</feature>
<sequence length="409" mass="46783">MDAKVGYRPSYAWRSIALARNVLRLGLRWHIGDGKQVQINSDPWLPLTGHFCPFSSQDVLDKDEKVSVLIDVTNHSWNINMVQGLFLEWEAVAICSIPLPSRARPDWLFWNETTSELFSMKSAYQLQVKNLLWRASMGILPTHELLWRRHLRKDGVCFYCLSEMESVEHVLWSCPATNDSRLSEEEVKLFCCVAFFLWEQRNKVVHDHVTHNPCAVVLRAQNLCKDYKAASALSCGRDVSVESKVGVDFLGQVVWKPLFEGWFKLNWAVHGRSGSQQRWVGFLVRDFEGKVMAARMTMLNPLPRGVGSHIGAVLQALSFGLDMGFLDVVVEGTYALFDDFPRRVHMEQTVLDAWVEDVQFLFKKFRRYSVSTVSPRSNKAAMALAKVGSGLLRDRVWMEEIPVEIQAFL</sequence>
<dbReference type="EMBL" id="OIVN01002447">
    <property type="protein sequence ID" value="SPD03783.1"/>
    <property type="molecule type" value="Genomic_DNA"/>
</dbReference>
<dbReference type="GO" id="GO:0004523">
    <property type="term" value="F:RNA-DNA hybrid ribonuclease activity"/>
    <property type="evidence" value="ECO:0007669"/>
    <property type="project" value="InterPro"/>
</dbReference>
<dbReference type="InterPro" id="IPR026960">
    <property type="entry name" value="RVT-Znf"/>
</dbReference>
<dbReference type="Pfam" id="PF13966">
    <property type="entry name" value="zf-RVT"/>
    <property type="match status" value="1"/>
</dbReference>
<evidence type="ECO:0000259" key="2">
    <source>
        <dbReference type="Pfam" id="PF13966"/>
    </source>
</evidence>
<accession>A0A2N9GWA1</accession>
<dbReference type="PANTHER" id="PTHR47074:SF48">
    <property type="entry name" value="POLYNUCLEOTIDYL TRANSFERASE, RIBONUCLEASE H-LIKE SUPERFAMILY PROTEIN"/>
    <property type="match status" value="1"/>
</dbReference>
<proteinExistence type="predicted"/>
<dbReference type="PANTHER" id="PTHR47074">
    <property type="entry name" value="BNAC02G40300D PROTEIN"/>
    <property type="match status" value="1"/>
</dbReference>
<evidence type="ECO:0008006" key="4">
    <source>
        <dbReference type="Google" id="ProtNLM"/>
    </source>
</evidence>
<name>A0A2N9GWA1_FAGSY</name>